<accession>A0ABU6TM00</accession>
<dbReference type="Proteomes" id="UP001341840">
    <property type="component" value="Unassembled WGS sequence"/>
</dbReference>
<protein>
    <submittedName>
        <fullName evidence="1">Uncharacterized protein</fullName>
    </submittedName>
</protein>
<gene>
    <name evidence="1" type="ORF">PIB30_066234</name>
</gene>
<sequence length="103" mass="11834">MKANLKKSKAVCSKNVSSRRRDLLRGVFNICFANDLGKYLGVNLNHTWPSRVVCMESVEKIRKRLAGWKGRLLNKVDILAWLVGKRWLLPRDLVVWVFVILGA</sequence>
<dbReference type="EMBL" id="JASCZI010091293">
    <property type="protein sequence ID" value="MED6149814.1"/>
    <property type="molecule type" value="Genomic_DNA"/>
</dbReference>
<proteinExistence type="predicted"/>
<evidence type="ECO:0000313" key="1">
    <source>
        <dbReference type="EMBL" id="MED6149814.1"/>
    </source>
</evidence>
<evidence type="ECO:0000313" key="2">
    <source>
        <dbReference type="Proteomes" id="UP001341840"/>
    </source>
</evidence>
<comment type="caution">
    <text evidence="1">The sequence shown here is derived from an EMBL/GenBank/DDBJ whole genome shotgun (WGS) entry which is preliminary data.</text>
</comment>
<reference evidence="1 2" key="1">
    <citation type="journal article" date="2023" name="Plants (Basel)">
        <title>Bridging the Gap: Combining Genomics and Transcriptomics Approaches to Understand Stylosanthes scabra, an Orphan Legume from the Brazilian Caatinga.</title>
        <authorList>
            <person name="Ferreira-Neto J.R.C."/>
            <person name="da Silva M.D."/>
            <person name="Binneck E."/>
            <person name="de Melo N.F."/>
            <person name="da Silva R.H."/>
            <person name="de Melo A.L.T.M."/>
            <person name="Pandolfi V."/>
            <person name="Bustamante F.O."/>
            <person name="Brasileiro-Vidal A.C."/>
            <person name="Benko-Iseppon A.M."/>
        </authorList>
    </citation>
    <scope>NUCLEOTIDE SEQUENCE [LARGE SCALE GENOMIC DNA]</scope>
    <source>
        <tissue evidence="1">Leaves</tissue>
    </source>
</reference>
<organism evidence="1 2">
    <name type="scientific">Stylosanthes scabra</name>
    <dbReference type="NCBI Taxonomy" id="79078"/>
    <lineage>
        <taxon>Eukaryota</taxon>
        <taxon>Viridiplantae</taxon>
        <taxon>Streptophyta</taxon>
        <taxon>Embryophyta</taxon>
        <taxon>Tracheophyta</taxon>
        <taxon>Spermatophyta</taxon>
        <taxon>Magnoliopsida</taxon>
        <taxon>eudicotyledons</taxon>
        <taxon>Gunneridae</taxon>
        <taxon>Pentapetalae</taxon>
        <taxon>rosids</taxon>
        <taxon>fabids</taxon>
        <taxon>Fabales</taxon>
        <taxon>Fabaceae</taxon>
        <taxon>Papilionoideae</taxon>
        <taxon>50 kb inversion clade</taxon>
        <taxon>dalbergioids sensu lato</taxon>
        <taxon>Dalbergieae</taxon>
        <taxon>Pterocarpus clade</taxon>
        <taxon>Stylosanthes</taxon>
    </lineage>
</organism>
<keyword evidence="2" id="KW-1185">Reference proteome</keyword>
<name>A0ABU6TM00_9FABA</name>